<dbReference type="EMBL" id="LGTO01000007">
    <property type="protein sequence ID" value="KNE18785.1"/>
    <property type="molecule type" value="Genomic_DNA"/>
</dbReference>
<dbReference type="AlphaFoldDB" id="A0A0L0QJF9"/>
<gene>
    <name evidence="1" type="ORF">AFK71_09290</name>
</gene>
<dbReference type="Proteomes" id="UP000036780">
    <property type="component" value="Unassembled WGS sequence"/>
</dbReference>
<dbReference type="GO" id="GO:0005524">
    <property type="term" value="F:ATP binding"/>
    <property type="evidence" value="ECO:0007669"/>
    <property type="project" value="UniProtKB-KW"/>
</dbReference>
<dbReference type="PATRIC" id="fig|1473.5.peg.326"/>
<dbReference type="SUPFAM" id="SSF52540">
    <property type="entry name" value="P-loop containing nucleoside triphosphate hydrolases"/>
    <property type="match status" value="1"/>
</dbReference>
<evidence type="ECO:0000313" key="1">
    <source>
        <dbReference type="EMBL" id="KNE18785.1"/>
    </source>
</evidence>
<dbReference type="InterPro" id="IPR012046">
    <property type="entry name" value="LytTR_ABC"/>
</dbReference>
<accession>A0A0L0QJF9</accession>
<dbReference type="PROSITE" id="PS50930">
    <property type="entry name" value="HTH_LYTTR"/>
    <property type="match status" value="1"/>
</dbReference>
<dbReference type="GeneID" id="66871746"/>
<dbReference type="GO" id="GO:0003677">
    <property type="term" value="F:DNA binding"/>
    <property type="evidence" value="ECO:0007669"/>
    <property type="project" value="InterPro"/>
</dbReference>
<keyword evidence="1" id="KW-0547">Nucleotide-binding</keyword>
<dbReference type="Pfam" id="PF04397">
    <property type="entry name" value="LytTR"/>
    <property type="match status" value="1"/>
</dbReference>
<dbReference type="Gene3D" id="2.40.50.1020">
    <property type="entry name" value="LytTr DNA-binding domain"/>
    <property type="match status" value="1"/>
</dbReference>
<dbReference type="SMART" id="SM00850">
    <property type="entry name" value="LytTR"/>
    <property type="match status" value="1"/>
</dbReference>
<dbReference type="GO" id="GO:0000156">
    <property type="term" value="F:phosphorelay response regulator activity"/>
    <property type="evidence" value="ECO:0007669"/>
    <property type="project" value="InterPro"/>
</dbReference>
<dbReference type="RefSeq" id="WP_050351271.1">
    <property type="nucleotide sequence ID" value="NZ_BOSN01000002.1"/>
</dbReference>
<dbReference type="OrthoDB" id="9809318at2"/>
<comment type="caution">
    <text evidence="1">The sequence shown here is derived from an EMBL/GenBank/DDBJ whole genome shotgun (WGS) entry which is preliminary data.</text>
</comment>
<protein>
    <submittedName>
        <fullName evidence="1">ABC transporter ATP-binding protein</fullName>
    </submittedName>
</protein>
<dbReference type="InterPro" id="IPR046947">
    <property type="entry name" value="LytR-like"/>
</dbReference>
<proteinExistence type="predicted"/>
<dbReference type="PIRSF" id="PIRSF036612">
    <property type="entry name" value="ABC_ATP_LytTR"/>
    <property type="match status" value="1"/>
</dbReference>
<organism evidence="1 2">
    <name type="scientific">Virgibacillus pantothenticus</name>
    <dbReference type="NCBI Taxonomy" id="1473"/>
    <lineage>
        <taxon>Bacteria</taxon>
        <taxon>Bacillati</taxon>
        <taxon>Bacillota</taxon>
        <taxon>Bacilli</taxon>
        <taxon>Bacillales</taxon>
        <taxon>Bacillaceae</taxon>
        <taxon>Virgibacillus</taxon>
    </lineage>
</organism>
<evidence type="ECO:0000313" key="2">
    <source>
        <dbReference type="Proteomes" id="UP000036780"/>
    </source>
</evidence>
<dbReference type="PANTHER" id="PTHR37299">
    <property type="entry name" value="TRANSCRIPTIONAL REGULATOR-RELATED"/>
    <property type="match status" value="1"/>
</dbReference>
<reference evidence="2" key="1">
    <citation type="submission" date="2015-07" db="EMBL/GenBank/DDBJ databases">
        <title>Fjat-10053 dsm26.</title>
        <authorList>
            <person name="Liu B."/>
            <person name="Wang J."/>
            <person name="Zhu Y."/>
            <person name="Liu G."/>
            <person name="Chen Q."/>
            <person name="Chen Z."/>
            <person name="Lan J."/>
            <person name="Che J."/>
            <person name="Ge C."/>
            <person name="Shi H."/>
            <person name="Pan Z."/>
            <person name="Liu X."/>
        </authorList>
    </citation>
    <scope>NUCLEOTIDE SEQUENCE [LARGE SCALE GENOMIC DNA]</scope>
    <source>
        <strain evidence="2">DSM 26</strain>
    </source>
</reference>
<dbReference type="InterPro" id="IPR007492">
    <property type="entry name" value="LytTR_DNA-bd_dom"/>
</dbReference>
<keyword evidence="2" id="KW-1185">Reference proteome</keyword>
<name>A0A0L0QJF9_VIRPA</name>
<dbReference type="PANTHER" id="PTHR37299:SF1">
    <property type="entry name" value="STAGE 0 SPORULATION PROTEIN A HOMOLOG"/>
    <property type="match status" value="1"/>
</dbReference>
<dbReference type="InterPro" id="IPR027417">
    <property type="entry name" value="P-loop_NTPase"/>
</dbReference>
<dbReference type="Gene3D" id="3.40.50.300">
    <property type="entry name" value="P-loop containing nucleotide triphosphate hydrolases"/>
    <property type="match status" value="1"/>
</dbReference>
<sequence>MTQFTIHEKMIHSELLPPFSLTIEGAYTATVYSDMDMQDELIKVLQNNGNYTIFDQQEGLYQRLTVEGNIAFFHKWFHCKTPLAEILVLFSLQNSAKKRLHTCSESEIRRVYYAKYFMSGVQPMIFCEPVHGADVRTMDAFIHMLQKLKENQVPVLILVSNMEHALLLGDIAYKLQKNGLQQIELDEGEPSVGEESNSSGTTMTTSFFKIPAKVDDKMILFDPLEIDYIESQDGKAMIVVNDESYALDSTLGDMEKKLAVYGFYRCHRSYIVNLQKVREIITWSKNTYSLRIDNQSQSTIPLSRTKIQEIQDKFSLK</sequence>
<keyword evidence="1" id="KW-0067">ATP-binding</keyword>